<dbReference type="CDD" id="cd14007">
    <property type="entry name" value="STKc_Aurora"/>
    <property type="match status" value="1"/>
</dbReference>
<dbReference type="GO" id="GO:1902115">
    <property type="term" value="P:regulation of organelle assembly"/>
    <property type="evidence" value="ECO:0007669"/>
    <property type="project" value="UniProtKB-ARBA"/>
</dbReference>
<evidence type="ECO:0000256" key="1">
    <source>
        <dbReference type="ARBA" id="ARBA00012513"/>
    </source>
</evidence>
<evidence type="ECO:0000256" key="12">
    <source>
        <dbReference type="PIRSR" id="PIRSR630616-3"/>
    </source>
</evidence>
<dbReference type="Gene3D" id="1.10.510.10">
    <property type="entry name" value="Transferase(Phosphotransferase) domain 1"/>
    <property type="match status" value="1"/>
</dbReference>
<protein>
    <recommendedName>
        <fullName evidence="2 15">Aurora kinase</fullName>
        <ecNumber evidence="1 15">2.7.11.1</ecNumber>
    </recommendedName>
</protein>
<dbReference type="PROSITE" id="PS00107">
    <property type="entry name" value="PROTEIN_KINASE_ATP"/>
    <property type="match status" value="1"/>
</dbReference>
<dbReference type="GO" id="GO:0004674">
    <property type="term" value="F:protein serine/threonine kinase activity"/>
    <property type="evidence" value="ECO:0007669"/>
    <property type="project" value="UniProtKB-KW"/>
</dbReference>
<evidence type="ECO:0000256" key="10">
    <source>
        <dbReference type="PIRSR" id="PIRSR630616-1"/>
    </source>
</evidence>
<feature type="cross-link" description="Glycyl lysine isopeptide (Lys-Gly) (interchain with G-Cter in SUMO2)" evidence="12">
    <location>
        <position position="253"/>
    </location>
</feature>
<keyword evidence="4 15" id="KW-0808">Transferase</keyword>
<dbReference type="SMART" id="SM00220">
    <property type="entry name" value="S_TKc"/>
    <property type="match status" value="1"/>
</dbReference>
<evidence type="ECO:0000256" key="7">
    <source>
        <dbReference type="ARBA" id="ARBA00022840"/>
    </source>
</evidence>
<feature type="domain" description="Protein kinase" evidence="16">
    <location>
        <begin position="128"/>
        <end position="379"/>
    </location>
</feature>
<keyword evidence="7 11" id="KW-0067">ATP-binding</keyword>
<dbReference type="GO" id="GO:0045143">
    <property type="term" value="P:homologous chromosome segregation"/>
    <property type="evidence" value="ECO:0007669"/>
    <property type="project" value="UniProtKB-ARBA"/>
</dbReference>
<keyword evidence="18" id="KW-1185">Reference proteome</keyword>
<evidence type="ECO:0000256" key="6">
    <source>
        <dbReference type="ARBA" id="ARBA00022777"/>
    </source>
</evidence>
<dbReference type="EC" id="2.7.11.1" evidence="1 15"/>
<dbReference type="OrthoDB" id="377346at2759"/>
<dbReference type="GO" id="GO:0072479">
    <property type="term" value="P:response to mitotic cell cycle spindle assembly checkpoint signaling"/>
    <property type="evidence" value="ECO:0007669"/>
    <property type="project" value="UniProtKB-ARBA"/>
</dbReference>
<feature type="binding site" evidence="11">
    <location>
        <position position="269"/>
    </location>
    <ligand>
        <name>ATP</name>
        <dbReference type="ChEBI" id="CHEBI:30616"/>
    </ligand>
</feature>
<name>A0A8H7BMG0_9FUNG</name>
<evidence type="ECO:0000256" key="5">
    <source>
        <dbReference type="ARBA" id="ARBA00022741"/>
    </source>
</evidence>
<evidence type="ECO:0000256" key="2">
    <source>
        <dbReference type="ARBA" id="ARBA00021157"/>
    </source>
</evidence>
<evidence type="ECO:0000256" key="4">
    <source>
        <dbReference type="ARBA" id="ARBA00022679"/>
    </source>
</evidence>
<dbReference type="InterPro" id="IPR011009">
    <property type="entry name" value="Kinase-like_dom_sf"/>
</dbReference>
<evidence type="ECO:0000256" key="9">
    <source>
        <dbReference type="ARBA" id="ARBA00048679"/>
    </source>
</evidence>
<dbReference type="InterPro" id="IPR000719">
    <property type="entry name" value="Prot_kinase_dom"/>
</dbReference>
<sequence length="385" mass="44281">MTDDNDGYQTPCNVVSTPTVPLSAYVDYTPRRTFTADRPDLFLQTHPSNVPLSRQSRAYYFHQLAQQAANEAETDVLESSSYMDSPIVRRYLGVSSNVVPIKPQLVSSRTSPAAIEPKERQEWRIDDFDVGRHLGTGKFGTVYLAQEKASQQIVALKILEKKEIIKAKVAPFIKREIEIQSHLRHPNTLSLFGYFHDDRHIYMVLEYAGQGELYSILRERGRLSERTAVIYITQIVRALTYIHRLGIIHRDLKPENVLIGDDGQLKLSDFGWSVYDPTPRRRTFCGTLDYLPPEMIENKTHDKTVDLWALGVMSYEMLVGAPPFEDLNGYAETYTRIRDVEYDFPAYLSAEAKDFVSKLLRHNPQERLRLHDIAAHPWMTKFQAK</sequence>
<dbReference type="GO" id="GO:0032133">
    <property type="term" value="C:chromosome passenger complex"/>
    <property type="evidence" value="ECO:0007669"/>
    <property type="project" value="UniProtKB-ARBA"/>
</dbReference>
<evidence type="ECO:0000256" key="15">
    <source>
        <dbReference type="RuleBase" id="RU367134"/>
    </source>
</evidence>
<feature type="binding site" evidence="11 13">
    <location>
        <position position="157"/>
    </location>
    <ligand>
        <name>ATP</name>
        <dbReference type="ChEBI" id="CHEBI:30616"/>
    </ligand>
</feature>
<keyword evidence="5 11" id="KW-0547">Nucleotide-binding</keyword>
<organism evidence="17 18">
    <name type="scientific">Apophysomyces ossiformis</name>
    <dbReference type="NCBI Taxonomy" id="679940"/>
    <lineage>
        <taxon>Eukaryota</taxon>
        <taxon>Fungi</taxon>
        <taxon>Fungi incertae sedis</taxon>
        <taxon>Mucoromycota</taxon>
        <taxon>Mucoromycotina</taxon>
        <taxon>Mucoromycetes</taxon>
        <taxon>Mucorales</taxon>
        <taxon>Mucorineae</taxon>
        <taxon>Mucoraceae</taxon>
        <taxon>Apophysomyces</taxon>
    </lineage>
</organism>
<dbReference type="EMBL" id="JABAYA010000181">
    <property type="protein sequence ID" value="KAF7722705.1"/>
    <property type="molecule type" value="Genomic_DNA"/>
</dbReference>
<evidence type="ECO:0000256" key="3">
    <source>
        <dbReference type="ARBA" id="ARBA00022527"/>
    </source>
</evidence>
<feature type="active site" description="Proton acceptor" evidence="10">
    <location>
        <position position="251"/>
    </location>
</feature>
<dbReference type="GO" id="GO:0044779">
    <property type="term" value="P:meiotic spindle checkpoint signaling"/>
    <property type="evidence" value="ECO:0007669"/>
    <property type="project" value="UniProtKB-ARBA"/>
</dbReference>
<dbReference type="InterPro" id="IPR030616">
    <property type="entry name" value="Aur-like"/>
</dbReference>
<dbReference type="Proteomes" id="UP000605846">
    <property type="component" value="Unassembled WGS sequence"/>
</dbReference>
<feature type="binding site" evidence="11">
    <location>
        <begin position="206"/>
        <end position="208"/>
    </location>
    <ligand>
        <name>ATP</name>
        <dbReference type="ChEBI" id="CHEBI:30616"/>
    </ligand>
</feature>
<dbReference type="PANTHER" id="PTHR24350">
    <property type="entry name" value="SERINE/THREONINE-PROTEIN KINASE IAL-RELATED"/>
    <property type="match status" value="1"/>
</dbReference>
<dbReference type="SUPFAM" id="SSF56112">
    <property type="entry name" value="Protein kinase-like (PK-like)"/>
    <property type="match status" value="1"/>
</dbReference>
<dbReference type="AlphaFoldDB" id="A0A8H7BMG0"/>
<dbReference type="GO" id="GO:0051233">
    <property type="term" value="C:spindle midzone"/>
    <property type="evidence" value="ECO:0007669"/>
    <property type="project" value="UniProtKB-ARBA"/>
</dbReference>
<dbReference type="PROSITE" id="PS00108">
    <property type="entry name" value="PROTEIN_KINASE_ST"/>
    <property type="match status" value="1"/>
</dbReference>
<dbReference type="InterPro" id="IPR017441">
    <property type="entry name" value="Protein_kinase_ATP_BS"/>
</dbReference>
<feature type="binding site" evidence="11">
    <location>
        <position position="138"/>
    </location>
    <ligand>
        <name>ATP</name>
        <dbReference type="ChEBI" id="CHEBI:30616"/>
    </ligand>
</feature>
<evidence type="ECO:0000256" key="11">
    <source>
        <dbReference type="PIRSR" id="PIRSR630616-2"/>
    </source>
</evidence>
<dbReference type="GO" id="GO:0090266">
    <property type="term" value="P:regulation of mitotic cell cycle spindle assembly checkpoint"/>
    <property type="evidence" value="ECO:0007669"/>
    <property type="project" value="UniProtKB-ARBA"/>
</dbReference>
<dbReference type="InterPro" id="IPR008271">
    <property type="entry name" value="Ser/Thr_kinase_AS"/>
</dbReference>
<proteinExistence type="inferred from homology"/>
<keyword evidence="3 14" id="KW-0723">Serine/threonine-protein kinase</keyword>
<gene>
    <name evidence="17" type="primary">IPL1</name>
    <name evidence="17" type="ORF">EC973_002831</name>
</gene>
<reference evidence="17" key="1">
    <citation type="submission" date="2020-01" db="EMBL/GenBank/DDBJ databases">
        <title>Genome Sequencing of Three Apophysomyces-Like Fungal Strains Confirms a Novel Fungal Genus in the Mucoromycota with divergent Burkholderia-like Endosymbiotic Bacteria.</title>
        <authorList>
            <person name="Stajich J.E."/>
            <person name="Macias A.M."/>
            <person name="Carter-House D."/>
            <person name="Lovett B."/>
            <person name="Kasson L.R."/>
            <person name="Berry K."/>
            <person name="Grigoriev I."/>
            <person name="Chang Y."/>
            <person name="Spatafora J."/>
            <person name="Kasson M.T."/>
        </authorList>
    </citation>
    <scope>NUCLEOTIDE SEQUENCE</scope>
    <source>
        <strain evidence="17">NRRL A-21654</strain>
    </source>
</reference>
<dbReference type="FunFam" id="1.10.510.10:FF:000235">
    <property type="entry name" value="Serine/threonine-protein kinase ark1"/>
    <property type="match status" value="1"/>
</dbReference>
<comment type="catalytic activity">
    <reaction evidence="8 15">
        <text>L-threonyl-[protein] + ATP = O-phospho-L-threonyl-[protein] + ADP + H(+)</text>
        <dbReference type="Rhea" id="RHEA:46608"/>
        <dbReference type="Rhea" id="RHEA-COMP:11060"/>
        <dbReference type="Rhea" id="RHEA-COMP:11605"/>
        <dbReference type="ChEBI" id="CHEBI:15378"/>
        <dbReference type="ChEBI" id="CHEBI:30013"/>
        <dbReference type="ChEBI" id="CHEBI:30616"/>
        <dbReference type="ChEBI" id="CHEBI:61977"/>
        <dbReference type="ChEBI" id="CHEBI:456216"/>
        <dbReference type="EC" id="2.7.11.1"/>
    </reaction>
</comment>
<dbReference type="PROSITE" id="PS50011">
    <property type="entry name" value="PROTEIN_KINASE_DOM"/>
    <property type="match status" value="1"/>
</dbReference>
<evidence type="ECO:0000256" key="13">
    <source>
        <dbReference type="PROSITE-ProRule" id="PRU10141"/>
    </source>
</evidence>
<comment type="catalytic activity">
    <reaction evidence="9 15">
        <text>L-seryl-[protein] + ATP = O-phospho-L-seryl-[protein] + ADP + H(+)</text>
        <dbReference type="Rhea" id="RHEA:17989"/>
        <dbReference type="Rhea" id="RHEA-COMP:9863"/>
        <dbReference type="Rhea" id="RHEA-COMP:11604"/>
        <dbReference type="ChEBI" id="CHEBI:15378"/>
        <dbReference type="ChEBI" id="CHEBI:29999"/>
        <dbReference type="ChEBI" id="CHEBI:30616"/>
        <dbReference type="ChEBI" id="CHEBI:83421"/>
        <dbReference type="ChEBI" id="CHEBI:456216"/>
        <dbReference type="EC" id="2.7.11.1"/>
    </reaction>
</comment>
<evidence type="ECO:0000313" key="17">
    <source>
        <dbReference type="EMBL" id="KAF7722705.1"/>
    </source>
</evidence>
<dbReference type="Pfam" id="PF00069">
    <property type="entry name" value="Pkinase"/>
    <property type="match status" value="1"/>
</dbReference>
<evidence type="ECO:0000259" key="16">
    <source>
        <dbReference type="PROSITE" id="PS50011"/>
    </source>
</evidence>
<dbReference type="GO" id="GO:0005524">
    <property type="term" value="F:ATP binding"/>
    <property type="evidence" value="ECO:0007669"/>
    <property type="project" value="UniProtKB-UniRule"/>
</dbReference>
<keyword evidence="6 15" id="KW-0418">Kinase</keyword>
<dbReference type="FunFam" id="3.30.200.20:FF:000042">
    <property type="entry name" value="Aurora kinase A"/>
    <property type="match status" value="1"/>
</dbReference>
<comment type="caution">
    <text evidence="17">The sequence shown here is derived from an EMBL/GenBank/DDBJ whole genome shotgun (WGS) entry which is preliminary data.</text>
</comment>
<dbReference type="GO" id="GO:0000776">
    <property type="term" value="C:kinetochore"/>
    <property type="evidence" value="ECO:0007669"/>
    <property type="project" value="UniProtKB-ARBA"/>
</dbReference>
<dbReference type="GO" id="GO:0008608">
    <property type="term" value="P:attachment of spindle microtubules to kinetochore"/>
    <property type="evidence" value="ECO:0007669"/>
    <property type="project" value="UniProtKB-ARBA"/>
</dbReference>
<evidence type="ECO:0000256" key="14">
    <source>
        <dbReference type="RuleBase" id="RU000304"/>
    </source>
</evidence>
<evidence type="ECO:0000313" key="18">
    <source>
        <dbReference type="Proteomes" id="UP000605846"/>
    </source>
</evidence>
<feature type="binding site" evidence="11">
    <location>
        <begin position="255"/>
        <end position="256"/>
    </location>
    <ligand>
        <name>ATP</name>
        <dbReference type="ChEBI" id="CHEBI:30616"/>
    </ligand>
</feature>
<accession>A0A8H7BMG0</accession>
<comment type="similarity">
    <text evidence="15">Belongs to the protein kinase superfamily. Ser/Thr protein kinase family. Aurora subfamily.</text>
</comment>
<evidence type="ECO:0000256" key="8">
    <source>
        <dbReference type="ARBA" id="ARBA00047899"/>
    </source>
</evidence>
<dbReference type="GO" id="GO:0032465">
    <property type="term" value="P:regulation of cytokinesis"/>
    <property type="evidence" value="ECO:0007669"/>
    <property type="project" value="UniProtKB-ARBA"/>
</dbReference>